<name>A0A3P7JNZ4_STRVU</name>
<evidence type="ECO:0000313" key="3">
    <source>
        <dbReference type="Proteomes" id="UP000270094"/>
    </source>
</evidence>
<feature type="region of interest" description="Disordered" evidence="1">
    <location>
        <begin position="1"/>
        <end position="58"/>
    </location>
</feature>
<proteinExistence type="predicted"/>
<dbReference type="AlphaFoldDB" id="A0A3P7JNZ4"/>
<protein>
    <submittedName>
        <fullName evidence="2">Uncharacterized protein</fullName>
    </submittedName>
</protein>
<feature type="compositionally biased region" description="Basic and acidic residues" evidence="1">
    <location>
        <begin position="10"/>
        <end position="27"/>
    </location>
</feature>
<evidence type="ECO:0000313" key="2">
    <source>
        <dbReference type="EMBL" id="VDM80384.1"/>
    </source>
</evidence>
<reference evidence="2 3" key="1">
    <citation type="submission" date="2018-11" db="EMBL/GenBank/DDBJ databases">
        <authorList>
            <consortium name="Pathogen Informatics"/>
        </authorList>
    </citation>
    <scope>NUCLEOTIDE SEQUENCE [LARGE SCALE GENOMIC DNA]</scope>
</reference>
<gene>
    <name evidence="2" type="ORF">SVUK_LOCUS15382</name>
</gene>
<feature type="compositionally biased region" description="Low complexity" evidence="1">
    <location>
        <begin position="28"/>
        <end position="39"/>
    </location>
</feature>
<sequence>MDYSKSKAGPSHEKKSESIADEKKSDETSTVAAAAAAEAPADESNAESPDAPSPDQRMLRQLTEQDYLVGHVTSVVEPVKDGTVKEKAFIAGGTSQTDGLQQIQLCENDEKRLRIEAIKNEIRSETISWTNPERPSEPFQYHGSITITDVTVNGQTCQFIEL</sequence>
<accession>A0A3P7JNZ4</accession>
<organism evidence="2 3">
    <name type="scientific">Strongylus vulgaris</name>
    <name type="common">Blood worm</name>
    <dbReference type="NCBI Taxonomy" id="40348"/>
    <lineage>
        <taxon>Eukaryota</taxon>
        <taxon>Metazoa</taxon>
        <taxon>Ecdysozoa</taxon>
        <taxon>Nematoda</taxon>
        <taxon>Chromadorea</taxon>
        <taxon>Rhabditida</taxon>
        <taxon>Rhabditina</taxon>
        <taxon>Rhabditomorpha</taxon>
        <taxon>Strongyloidea</taxon>
        <taxon>Strongylidae</taxon>
        <taxon>Strongylus</taxon>
    </lineage>
</organism>
<dbReference type="OrthoDB" id="5841767at2759"/>
<dbReference type="EMBL" id="UYYB01108422">
    <property type="protein sequence ID" value="VDM80384.1"/>
    <property type="molecule type" value="Genomic_DNA"/>
</dbReference>
<keyword evidence="3" id="KW-1185">Reference proteome</keyword>
<dbReference type="Proteomes" id="UP000270094">
    <property type="component" value="Unassembled WGS sequence"/>
</dbReference>
<evidence type="ECO:0000256" key="1">
    <source>
        <dbReference type="SAM" id="MobiDB-lite"/>
    </source>
</evidence>